<dbReference type="Proteomes" id="UP001152795">
    <property type="component" value="Unassembled WGS sequence"/>
</dbReference>
<protein>
    <submittedName>
        <fullName evidence="1">Uncharacterized protein</fullName>
    </submittedName>
</protein>
<comment type="caution">
    <text evidence="1">The sequence shown here is derived from an EMBL/GenBank/DDBJ whole genome shotgun (WGS) entry which is preliminary data.</text>
</comment>
<keyword evidence="2" id="KW-1185">Reference proteome</keyword>
<accession>A0A6S7ITB8</accession>
<dbReference type="OrthoDB" id="10065482at2759"/>
<proteinExistence type="predicted"/>
<dbReference type="EMBL" id="CACRXK020012061">
    <property type="protein sequence ID" value="CAB4022614.1"/>
    <property type="molecule type" value="Genomic_DNA"/>
</dbReference>
<reference evidence="1" key="1">
    <citation type="submission" date="2020-04" db="EMBL/GenBank/DDBJ databases">
        <authorList>
            <person name="Alioto T."/>
            <person name="Alioto T."/>
            <person name="Gomez Garrido J."/>
        </authorList>
    </citation>
    <scope>NUCLEOTIDE SEQUENCE</scope>
    <source>
        <strain evidence="1">A484AB</strain>
    </source>
</reference>
<dbReference type="AlphaFoldDB" id="A0A6S7ITB8"/>
<name>A0A6S7ITB8_PARCT</name>
<evidence type="ECO:0000313" key="1">
    <source>
        <dbReference type="EMBL" id="CAB4022614.1"/>
    </source>
</evidence>
<organism evidence="1 2">
    <name type="scientific">Paramuricea clavata</name>
    <name type="common">Red gorgonian</name>
    <name type="synonym">Violescent sea-whip</name>
    <dbReference type="NCBI Taxonomy" id="317549"/>
    <lineage>
        <taxon>Eukaryota</taxon>
        <taxon>Metazoa</taxon>
        <taxon>Cnidaria</taxon>
        <taxon>Anthozoa</taxon>
        <taxon>Octocorallia</taxon>
        <taxon>Malacalcyonacea</taxon>
        <taxon>Plexauridae</taxon>
        <taxon>Paramuricea</taxon>
    </lineage>
</organism>
<gene>
    <name evidence="1" type="ORF">PACLA_8A070762</name>
</gene>
<evidence type="ECO:0000313" key="2">
    <source>
        <dbReference type="Proteomes" id="UP001152795"/>
    </source>
</evidence>
<sequence>MEFQKMLESLPLFIKTFREFQFSEIKEYQIAGDDFLLDLCGVCDIMKPLMLLLVTLQGLNVPCWKLVCWWPRLESHLKSMLRNLSVEFPTSLLPLLKKHSSDILSRKFKGTKLVQGWKITSTVSSQDDNGNKTTVDNWAAREKHDVEQDLKAFLSDLVYSCNNRISNCSNELMSTLTCLDLDTIFSLLCGEHLTSGKVKLAAGEESLERYGKEQFNKFFAYVCSLDHIQKLRREHEETELLFDAVFAHIILHKIKQSLKTFLWKREGGYPETWFSLPSIMPKLYGPLVKLEEATNTYDEEKPYRLGNVYSLTFGEVTKPVLAELDEEAVYHSIYGDECLFHTIGIEGCVTIDIALAKGGTEAVVESFYSVMKSQQCTGGQSNEMLSLRTKLDWCMPPVLQGTRAVKEITQIYLDGDKEASLPKHVLPILGDRAKFVKEGKVLKRQRIEDVRLPFLL</sequence>